<reference evidence="1" key="1">
    <citation type="submission" date="2018-04" db="EMBL/GenBank/DDBJ databases">
        <title>Whole genome sequencing of Hypsizygus marmoreus.</title>
        <authorList>
            <person name="Choi I.-G."/>
            <person name="Min B."/>
            <person name="Kim J.-G."/>
            <person name="Kim S."/>
            <person name="Oh Y.-L."/>
            <person name="Kong W.-S."/>
            <person name="Park H."/>
            <person name="Jeong J."/>
            <person name="Song E.-S."/>
        </authorList>
    </citation>
    <scope>NUCLEOTIDE SEQUENCE [LARGE SCALE GENOMIC DNA]</scope>
    <source>
        <strain evidence="1">51987-8</strain>
    </source>
</reference>
<dbReference type="AlphaFoldDB" id="A0A369K0X2"/>
<keyword evidence="2" id="KW-1185">Reference proteome</keyword>
<organism evidence="1 2">
    <name type="scientific">Hypsizygus marmoreus</name>
    <name type="common">White beech mushroom</name>
    <name type="synonym">Agaricus marmoreus</name>
    <dbReference type="NCBI Taxonomy" id="39966"/>
    <lineage>
        <taxon>Eukaryota</taxon>
        <taxon>Fungi</taxon>
        <taxon>Dikarya</taxon>
        <taxon>Basidiomycota</taxon>
        <taxon>Agaricomycotina</taxon>
        <taxon>Agaricomycetes</taxon>
        <taxon>Agaricomycetidae</taxon>
        <taxon>Agaricales</taxon>
        <taxon>Tricholomatineae</taxon>
        <taxon>Lyophyllaceae</taxon>
        <taxon>Hypsizygus</taxon>
    </lineage>
</organism>
<dbReference type="EMBL" id="LUEZ02000042">
    <property type="protein sequence ID" value="RDB24606.1"/>
    <property type="molecule type" value="Genomic_DNA"/>
</dbReference>
<accession>A0A369K0X2</accession>
<evidence type="ECO:0000313" key="2">
    <source>
        <dbReference type="Proteomes" id="UP000076154"/>
    </source>
</evidence>
<comment type="caution">
    <text evidence="1">The sequence shown here is derived from an EMBL/GenBank/DDBJ whole genome shotgun (WGS) entry which is preliminary data.</text>
</comment>
<proteinExistence type="predicted"/>
<evidence type="ECO:0000313" key="1">
    <source>
        <dbReference type="EMBL" id="RDB24606.1"/>
    </source>
</evidence>
<dbReference type="OrthoDB" id="3047760at2759"/>
<sequence length="161" mass="17703">MQSLHTSQAGVSTELNDAAIADAHTVKPAQNSVTHPQETMADITSLIHATYENTKVYNRNRDRIEGVSGVLLPLRKTVKGHGYDLAFAAAHDDAARNHLQRPVGPAPALNTLPPNFDGAFWEYQHEDILALMVFYNEDFSILPVDDLASRINKIRAFLVGA</sequence>
<dbReference type="InParanoid" id="A0A369K0X2"/>
<gene>
    <name evidence="1" type="ORF">Hypma_008212</name>
</gene>
<dbReference type="Proteomes" id="UP000076154">
    <property type="component" value="Unassembled WGS sequence"/>
</dbReference>
<protein>
    <submittedName>
        <fullName evidence="1">Uncharacterized protein</fullName>
    </submittedName>
</protein>
<dbReference type="STRING" id="39966.A0A369K0X2"/>
<name>A0A369K0X2_HYPMA</name>